<feature type="domain" description="Serine aminopeptidase S33" evidence="1">
    <location>
        <begin position="86"/>
        <end position="296"/>
    </location>
</feature>
<dbReference type="PRINTS" id="PR00111">
    <property type="entry name" value="ABHYDROLASE"/>
</dbReference>
<dbReference type="InterPro" id="IPR022742">
    <property type="entry name" value="Hydrolase_4"/>
</dbReference>
<dbReference type="EMBL" id="JARJLG010000110">
    <property type="protein sequence ID" value="KAJ7743923.1"/>
    <property type="molecule type" value="Genomic_DNA"/>
</dbReference>
<dbReference type="GO" id="GO:0016787">
    <property type="term" value="F:hydrolase activity"/>
    <property type="evidence" value="ECO:0007669"/>
    <property type="project" value="UniProtKB-KW"/>
</dbReference>
<dbReference type="Pfam" id="PF12146">
    <property type="entry name" value="Hydrolase_4"/>
    <property type="match status" value="1"/>
</dbReference>
<dbReference type="Gene3D" id="3.40.50.1820">
    <property type="entry name" value="alpha/beta hydrolase"/>
    <property type="match status" value="1"/>
</dbReference>
<evidence type="ECO:0000313" key="2">
    <source>
        <dbReference type="EMBL" id="KAJ7743923.1"/>
    </source>
</evidence>
<dbReference type="PANTHER" id="PTHR43433:SF1">
    <property type="entry name" value="BLL5160 PROTEIN"/>
    <property type="match status" value="1"/>
</dbReference>
<keyword evidence="2" id="KW-0378">Hydrolase</keyword>
<sequence>MANTRYLQYLPLLLPPLLVASYVVASLPIRRSTSGLPGPIDPGLSSLPVNSRAREVYPEDWIEGGAYVRLPIGRVRHWLVGPKSGKKITLIHGLTIPALAYAKLVPILAGAGYHVLLYDLYGRGYSDAPQGIPYDTQLYITQLALLLQHVGWQSTRLVGFSMGGPIAAAFVAMFPALVEHDVVLIASAGASANPHPVTKFRHVPFVQGRVIRRLTSYMPSKSDPRESPMQEIARLQAVYLRGYGPALISSLCDGPVARMRWAFESSSWRGRRVLLVHGKRDVVVPCASSPLLRSFLTSAHTNPGGTDGASPVRAELVLVEDAGHDLTWTHADEVGRALLAFLDAD</sequence>
<keyword evidence="3" id="KW-1185">Reference proteome</keyword>
<proteinExistence type="predicted"/>
<dbReference type="SUPFAM" id="SSF53474">
    <property type="entry name" value="alpha/beta-Hydrolases"/>
    <property type="match status" value="1"/>
</dbReference>
<accession>A0AAD7N2U2</accession>
<evidence type="ECO:0000313" key="3">
    <source>
        <dbReference type="Proteomes" id="UP001215280"/>
    </source>
</evidence>
<dbReference type="Proteomes" id="UP001215280">
    <property type="component" value="Unassembled WGS sequence"/>
</dbReference>
<dbReference type="AlphaFoldDB" id="A0AAD7N2U2"/>
<dbReference type="InterPro" id="IPR050471">
    <property type="entry name" value="AB_hydrolase"/>
</dbReference>
<dbReference type="PANTHER" id="PTHR43433">
    <property type="entry name" value="HYDROLASE, ALPHA/BETA FOLD FAMILY PROTEIN"/>
    <property type="match status" value="1"/>
</dbReference>
<reference evidence="2" key="1">
    <citation type="submission" date="2023-03" db="EMBL/GenBank/DDBJ databases">
        <title>Massive genome expansion in bonnet fungi (Mycena s.s.) driven by repeated elements and novel gene families across ecological guilds.</title>
        <authorList>
            <consortium name="Lawrence Berkeley National Laboratory"/>
            <person name="Harder C.B."/>
            <person name="Miyauchi S."/>
            <person name="Viragh M."/>
            <person name="Kuo A."/>
            <person name="Thoen E."/>
            <person name="Andreopoulos B."/>
            <person name="Lu D."/>
            <person name="Skrede I."/>
            <person name="Drula E."/>
            <person name="Henrissat B."/>
            <person name="Morin E."/>
            <person name="Kohler A."/>
            <person name="Barry K."/>
            <person name="LaButti K."/>
            <person name="Morin E."/>
            <person name="Salamov A."/>
            <person name="Lipzen A."/>
            <person name="Mereny Z."/>
            <person name="Hegedus B."/>
            <person name="Baldrian P."/>
            <person name="Stursova M."/>
            <person name="Weitz H."/>
            <person name="Taylor A."/>
            <person name="Grigoriev I.V."/>
            <person name="Nagy L.G."/>
            <person name="Martin F."/>
            <person name="Kauserud H."/>
        </authorList>
    </citation>
    <scope>NUCLEOTIDE SEQUENCE</scope>
    <source>
        <strain evidence="2">CBHHK188m</strain>
    </source>
</reference>
<protein>
    <submittedName>
        <fullName evidence="2">Alpha/Beta hydrolase protein</fullName>
    </submittedName>
</protein>
<dbReference type="InterPro" id="IPR000073">
    <property type="entry name" value="AB_hydrolase_1"/>
</dbReference>
<gene>
    <name evidence="2" type="ORF">DFH07DRAFT_33764</name>
</gene>
<comment type="caution">
    <text evidence="2">The sequence shown here is derived from an EMBL/GenBank/DDBJ whole genome shotgun (WGS) entry which is preliminary data.</text>
</comment>
<organism evidence="2 3">
    <name type="scientific">Mycena maculata</name>
    <dbReference type="NCBI Taxonomy" id="230809"/>
    <lineage>
        <taxon>Eukaryota</taxon>
        <taxon>Fungi</taxon>
        <taxon>Dikarya</taxon>
        <taxon>Basidiomycota</taxon>
        <taxon>Agaricomycotina</taxon>
        <taxon>Agaricomycetes</taxon>
        <taxon>Agaricomycetidae</taxon>
        <taxon>Agaricales</taxon>
        <taxon>Marasmiineae</taxon>
        <taxon>Mycenaceae</taxon>
        <taxon>Mycena</taxon>
    </lineage>
</organism>
<dbReference type="InterPro" id="IPR029058">
    <property type="entry name" value="AB_hydrolase_fold"/>
</dbReference>
<name>A0AAD7N2U2_9AGAR</name>
<evidence type="ECO:0000259" key="1">
    <source>
        <dbReference type="Pfam" id="PF12146"/>
    </source>
</evidence>